<keyword evidence="2 4" id="KW-0732">Signal</keyword>
<evidence type="ECO:0000256" key="1">
    <source>
        <dbReference type="ARBA" id="ARBA00004418"/>
    </source>
</evidence>
<sequence>MKYIALVLTLMVALTAPGIAVAEESVTLRRDITVEGDRITLGDLFMGAGDKADLVIAPSPAPGKTTVFKAVSVARFIQSKGLEWRPATPIRRITVRRLGASIPQQVIDEQLRAALEYEMQLELFEMSLATQNLNIQIAANEPQTVSVENLYLNKTSGQFVAEILAPAHSENGQRVRISGQVHPQTMIPVLKRFKPAGEEIRESDIDYMAERTSKVGRQVVTDAAFLIGKSPRRSVRSGQPVSMSNLGDPVLVGKGKLVSVILEHGGMYLSVTGRTLEAGGEEDVIRVENINSRKVILAQVISAQEVRIVTRPPQLASANTVEN</sequence>
<feature type="signal peptide" evidence="4">
    <location>
        <begin position="1"/>
        <end position="22"/>
    </location>
</feature>
<evidence type="ECO:0000259" key="5">
    <source>
        <dbReference type="SMART" id="SM00858"/>
    </source>
</evidence>
<feature type="chain" id="PRO_5032824542" evidence="4">
    <location>
        <begin position="23"/>
        <end position="323"/>
    </location>
</feature>
<dbReference type="PANTHER" id="PTHR36307:SF1">
    <property type="entry name" value="FLAGELLA BASAL BODY P-RING FORMATION PROTEIN FLGA"/>
    <property type="match status" value="1"/>
</dbReference>
<organism evidence="6 7">
    <name type="scientific">Sneathiella chungangensis</name>
    <dbReference type="NCBI Taxonomy" id="1418234"/>
    <lineage>
        <taxon>Bacteria</taxon>
        <taxon>Pseudomonadati</taxon>
        <taxon>Pseudomonadota</taxon>
        <taxon>Alphaproteobacteria</taxon>
        <taxon>Sneathiellales</taxon>
        <taxon>Sneathiellaceae</taxon>
        <taxon>Sneathiella</taxon>
    </lineage>
</organism>
<gene>
    <name evidence="6" type="primary">flgA</name>
    <name evidence="6" type="ORF">GQF03_02765</name>
</gene>
<keyword evidence="6" id="KW-0282">Flagellum</keyword>
<dbReference type="Gene3D" id="3.90.1210.10">
    <property type="entry name" value="Antifreeze-like/N-acetylneuraminic acid synthase C-terminal domain"/>
    <property type="match status" value="1"/>
</dbReference>
<dbReference type="Pfam" id="PF13144">
    <property type="entry name" value="ChapFlgA"/>
    <property type="match status" value="1"/>
</dbReference>
<keyword evidence="7" id="KW-1185">Reference proteome</keyword>
<evidence type="ECO:0000256" key="2">
    <source>
        <dbReference type="ARBA" id="ARBA00022729"/>
    </source>
</evidence>
<evidence type="ECO:0000313" key="7">
    <source>
        <dbReference type="Proteomes" id="UP000445696"/>
    </source>
</evidence>
<comment type="subcellular location">
    <subcellularLocation>
        <location evidence="1">Periplasm</location>
    </subcellularLocation>
</comment>
<dbReference type="AlphaFoldDB" id="A0A845MBM8"/>
<dbReference type="Proteomes" id="UP000445696">
    <property type="component" value="Unassembled WGS sequence"/>
</dbReference>
<name>A0A845MBM8_9PROT</name>
<accession>A0A845MBM8</accession>
<feature type="domain" description="SAF" evidence="5">
    <location>
        <begin position="185"/>
        <end position="247"/>
    </location>
</feature>
<dbReference type="OrthoDB" id="5323072at2"/>
<dbReference type="RefSeq" id="WP_161337651.1">
    <property type="nucleotide sequence ID" value="NZ_JBHSDG010000002.1"/>
</dbReference>
<dbReference type="GO" id="GO:0044780">
    <property type="term" value="P:bacterial-type flagellum assembly"/>
    <property type="evidence" value="ECO:0007669"/>
    <property type="project" value="InterPro"/>
</dbReference>
<dbReference type="InterPro" id="IPR017585">
    <property type="entry name" value="SAF_FlgA"/>
</dbReference>
<evidence type="ECO:0000256" key="4">
    <source>
        <dbReference type="SAM" id="SignalP"/>
    </source>
</evidence>
<keyword evidence="3" id="KW-0574">Periplasm</keyword>
<dbReference type="PANTHER" id="PTHR36307">
    <property type="entry name" value="FLAGELLA BASAL BODY P-RING FORMATION PROTEIN FLGA"/>
    <property type="match status" value="1"/>
</dbReference>
<evidence type="ECO:0000256" key="3">
    <source>
        <dbReference type="ARBA" id="ARBA00022764"/>
    </source>
</evidence>
<evidence type="ECO:0000313" key="6">
    <source>
        <dbReference type="EMBL" id="MZR21245.1"/>
    </source>
</evidence>
<dbReference type="GO" id="GO:0042597">
    <property type="term" value="C:periplasmic space"/>
    <property type="evidence" value="ECO:0007669"/>
    <property type="project" value="UniProtKB-SubCell"/>
</dbReference>
<keyword evidence="6" id="KW-0969">Cilium</keyword>
<dbReference type="SMART" id="SM00858">
    <property type="entry name" value="SAF"/>
    <property type="match status" value="1"/>
</dbReference>
<comment type="caution">
    <text evidence="6">The sequence shown here is derived from an EMBL/GenBank/DDBJ whole genome shotgun (WGS) entry which is preliminary data.</text>
</comment>
<protein>
    <submittedName>
        <fullName evidence="6">Flagellar basal body P-ring formation protein FlgA</fullName>
    </submittedName>
</protein>
<reference evidence="6 7" key="1">
    <citation type="journal article" date="2014" name="Int. J. Syst. Evol. Microbiol.">
        <title>Sneathiella chungangensis sp. nov., isolated from a marine sand, and emended description of the genus Sneathiella.</title>
        <authorList>
            <person name="Siamphan C."/>
            <person name="Kim H."/>
            <person name="Lee J.S."/>
            <person name="Kim W."/>
        </authorList>
    </citation>
    <scope>NUCLEOTIDE SEQUENCE [LARGE SCALE GENOMIC DNA]</scope>
    <source>
        <strain evidence="6 7">KCTC 32476</strain>
    </source>
</reference>
<dbReference type="CDD" id="cd11614">
    <property type="entry name" value="SAF_CpaB_FlgA_like"/>
    <property type="match status" value="1"/>
</dbReference>
<dbReference type="InterPro" id="IPR013974">
    <property type="entry name" value="SAF"/>
</dbReference>
<keyword evidence="6" id="KW-0966">Cell projection</keyword>
<dbReference type="EMBL" id="WTVA01000001">
    <property type="protein sequence ID" value="MZR21245.1"/>
    <property type="molecule type" value="Genomic_DNA"/>
</dbReference>
<proteinExistence type="predicted"/>
<dbReference type="NCBIfam" id="TIGR03170">
    <property type="entry name" value="flgA_cterm"/>
    <property type="match status" value="1"/>
</dbReference>
<dbReference type="Gene3D" id="2.30.30.760">
    <property type="match status" value="1"/>
</dbReference>
<dbReference type="InterPro" id="IPR039246">
    <property type="entry name" value="Flagellar_FlgA"/>
</dbReference>